<comment type="caution">
    <text evidence="15">The sequence shown here is derived from an EMBL/GenBank/DDBJ whole genome shotgun (WGS) entry which is preliminary data.</text>
</comment>
<keyword evidence="7 10" id="KW-0067">ATP-binding</keyword>
<dbReference type="InterPro" id="IPR017441">
    <property type="entry name" value="Protein_kinase_ATP_BS"/>
</dbReference>
<proteinExistence type="predicted"/>
<evidence type="ECO:0000256" key="9">
    <source>
        <dbReference type="ARBA" id="ARBA00023180"/>
    </source>
</evidence>
<keyword evidence="8" id="KW-1015">Disulfide bond</keyword>
<reference evidence="15 16" key="1">
    <citation type="journal article" date="2019" name="Sci. Rep.">
        <title>A high-quality genome of Eragrostis curvula grass provides insights into Poaceae evolution and supports new strategies to enhance forage quality.</title>
        <authorList>
            <person name="Carballo J."/>
            <person name="Santos B.A.C.M."/>
            <person name="Zappacosta D."/>
            <person name="Garbus I."/>
            <person name="Selva J.P."/>
            <person name="Gallo C.A."/>
            <person name="Diaz A."/>
            <person name="Albertini E."/>
            <person name="Caccamo M."/>
            <person name="Echenique V."/>
        </authorList>
    </citation>
    <scope>NUCLEOTIDE SEQUENCE [LARGE SCALE GENOMIC DNA]</scope>
    <source>
        <strain evidence="16">cv. Victoria</strain>
        <tissue evidence="15">Leaf</tissue>
    </source>
</reference>
<keyword evidence="6" id="KW-0418">Kinase</keyword>
<evidence type="ECO:0000256" key="5">
    <source>
        <dbReference type="ARBA" id="ARBA00022741"/>
    </source>
</evidence>
<keyword evidence="9" id="KW-0325">Glycoprotein</keyword>
<dbReference type="Gene3D" id="3.30.200.20">
    <property type="entry name" value="Phosphorylase Kinase, domain 1"/>
    <property type="match status" value="1"/>
</dbReference>
<feature type="non-terminal residue" evidence="15">
    <location>
        <position position="1"/>
    </location>
</feature>
<dbReference type="FunFam" id="3.30.200.20:FF:000337">
    <property type="entry name" value="Wall-associated receptor kinase 3"/>
    <property type="match status" value="1"/>
</dbReference>
<dbReference type="GO" id="GO:0030247">
    <property type="term" value="F:polysaccharide binding"/>
    <property type="evidence" value="ECO:0007669"/>
    <property type="project" value="InterPro"/>
</dbReference>
<dbReference type="SUPFAM" id="SSF57196">
    <property type="entry name" value="EGF/Laminin"/>
    <property type="match status" value="1"/>
</dbReference>
<keyword evidence="2" id="KW-0245">EGF-like domain</keyword>
<keyword evidence="4 13" id="KW-0732">Signal</keyword>
<dbReference type="SMART" id="SM00220">
    <property type="entry name" value="S_TKc"/>
    <property type="match status" value="1"/>
</dbReference>
<name>A0A5J9WQF4_9POAL</name>
<evidence type="ECO:0000256" key="11">
    <source>
        <dbReference type="SAM" id="Coils"/>
    </source>
</evidence>
<feature type="coiled-coil region" evidence="11">
    <location>
        <begin position="359"/>
        <end position="386"/>
    </location>
</feature>
<gene>
    <name evidence="15" type="ORF">EJB05_01720</name>
</gene>
<dbReference type="InterPro" id="IPR011009">
    <property type="entry name" value="Kinase-like_dom_sf"/>
</dbReference>
<feature type="binding site" evidence="10">
    <location>
        <position position="439"/>
    </location>
    <ligand>
        <name>ATP</name>
        <dbReference type="ChEBI" id="CHEBI:30616"/>
    </ligand>
</feature>
<dbReference type="PANTHER" id="PTHR27005">
    <property type="entry name" value="WALL-ASSOCIATED RECEPTOR KINASE-LIKE 21"/>
    <property type="match status" value="1"/>
</dbReference>
<evidence type="ECO:0000256" key="8">
    <source>
        <dbReference type="ARBA" id="ARBA00023157"/>
    </source>
</evidence>
<keyword evidence="12" id="KW-0812">Transmembrane</keyword>
<dbReference type="InterPro" id="IPR001881">
    <property type="entry name" value="EGF-like_Ca-bd_dom"/>
</dbReference>
<accession>A0A5J9WQF4</accession>
<dbReference type="PROSITE" id="PS00010">
    <property type="entry name" value="ASX_HYDROXYL"/>
    <property type="match status" value="1"/>
</dbReference>
<dbReference type="Gene3D" id="2.10.25.10">
    <property type="entry name" value="Laminin"/>
    <property type="match status" value="1"/>
</dbReference>
<keyword evidence="11" id="KW-0175">Coiled coil</keyword>
<evidence type="ECO:0000256" key="13">
    <source>
        <dbReference type="SAM" id="SignalP"/>
    </source>
</evidence>
<dbReference type="InterPro" id="IPR049883">
    <property type="entry name" value="NOTCH1_EGF-like"/>
</dbReference>
<evidence type="ECO:0000256" key="6">
    <source>
        <dbReference type="ARBA" id="ARBA00022777"/>
    </source>
</evidence>
<dbReference type="Pfam" id="PF00069">
    <property type="entry name" value="Pkinase"/>
    <property type="match status" value="1"/>
</dbReference>
<evidence type="ECO:0000313" key="16">
    <source>
        <dbReference type="Proteomes" id="UP000324897"/>
    </source>
</evidence>
<dbReference type="SMART" id="SM00181">
    <property type="entry name" value="EGF"/>
    <property type="match status" value="1"/>
</dbReference>
<dbReference type="GO" id="GO:0004674">
    <property type="term" value="F:protein serine/threonine kinase activity"/>
    <property type="evidence" value="ECO:0007669"/>
    <property type="project" value="TreeGrafter"/>
</dbReference>
<evidence type="ECO:0000256" key="3">
    <source>
        <dbReference type="ARBA" id="ARBA00022679"/>
    </source>
</evidence>
<dbReference type="InterPro" id="IPR000719">
    <property type="entry name" value="Prot_kinase_dom"/>
</dbReference>
<evidence type="ECO:0000259" key="14">
    <source>
        <dbReference type="PROSITE" id="PS50011"/>
    </source>
</evidence>
<dbReference type="PROSITE" id="PS50011">
    <property type="entry name" value="PROTEIN_KINASE_DOM"/>
    <property type="match status" value="1"/>
</dbReference>
<feature type="transmembrane region" description="Helical" evidence="12">
    <location>
        <begin position="339"/>
        <end position="361"/>
    </location>
</feature>
<evidence type="ECO:0000256" key="2">
    <source>
        <dbReference type="ARBA" id="ARBA00022536"/>
    </source>
</evidence>
<evidence type="ECO:0000256" key="7">
    <source>
        <dbReference type="ARBA" id="ARBA00022840"/>
    </source>
</evidence>
<dbReference type="InterPro" id="IPR000742">
    <property type="entry name" value="EGF"/>
</dbReference>
<dbReference type="GO" id="GO:0007166">
    <property type="term" value="P:cell surface receptor signaling pathway"/>
    <property type="evidence" value="ECO:0007669"/>
    <property type="project" value="InterPro"/>
</dbReference>
<keyword evidence="5 10" id="KW-0547">Nucleotide-binding</keyword>
<dbReference type="Pfam" id="PF07645">
    <property type="entry name" value="EGF_CA"/>
    <property type="match status" value="1"/>
</dbReference>
<dbReference type="Proteomes" id="UP000324897">
    <property type="component" value="Chromosome 6"/>
</dbReference>
<dbReference type="SUPFAM" id="SSF56112">
    <property type="entry name" value="Protein kinase-like (PK-like)"/>
    <property type="match status" value="1"/>
</dbReference>
<keyword evidence="12" id="KW-0472">Membrane</keyword>
<dbReference type="Pfam" id="PF13947">
    <property type="entry name" value="GUB_WAK_bind"/>
    <property type="match status" value="1"/>
</dbReference>
<dbReference type="InterPro" id="IPR025287">
    <property type="entry name" value="WAK_GUB"/>
</dbReference>
<dbReference type="InterPro" id="IPR045274">
    <property type="entry name" value="WAK-like"/>
</dbReference>
<dbReference type="InterPro" id="IPR008271">
    <property type="entry name" value="Ser/Thr_kinase_AS"/>
</dbReference>
<keyword evidence="3" id="KW-0808">Transferase</keyword>
<dbReference type="SMART" id="SM00179">
    <property type="entry name" value="EGF_CA"/>
    <property type="match status" value="1"/>
</dbReference>
<keyword evidence="16" id="KW-1185">Reference proteome</keyword>
<evidence type="ECO:0000256" key="12">
    <source>
        <dbReference type="SAM" id="Phobius"/>
    </source>
</evidence>
<evidence type="ECO:0000256" key="4">
    <source>
        <dbReference type="ARBA" id="ARBA00022729"/>
    </source>
</evidence>
<sequence>MPKSSFLLHMLLLATTAATADSLTVMPGCQGSCGGVDIPYPFGIGGIGSGCFRKGFEIACRNNGSAGDIPVLATTSGQAIRMLNLTVTPWPVARVMLPVAWQCFNSTGDFTGYFYGDVNVNPEGVYRISNTGNELYVLGCNTLAYTKNGARGRSRFMYYTGCVAYSNDSSGPRDGECAGVGCCHVDIPPGLTDNVMDFMYSGSWSHANQEFCPCDYAFIVERGYYNFSASDLTRMPKDKTMPLQLDWAIRDNGTTSISCAQAANRPDYACASRLSVCQLNQWSGLHTDECSKKDLFPCHGICTNTIGSYDCKCKPGYESGGADPKENECHPKLSRSASIALGTSVGTFGLIVTLLGTWLMLKHKELKAKNRKLEEKERELEAIAKKNGSEILKNVKTLKIFTKEEIDDITENNAKYLGRGGFGKVHKGTLPDKADVAVKESIEVTEDTKGEFVKEVEIQSRMMHRNILKLLGCCLRVDLPLLVYEYAAKGSLQDILHGNGTQQSQPLPLNSRLNIAIGSAQGLAYMHTYTESGIQHADVKPSNILLDGELVPKISDFGLSKIFKAGQQYTKDVVGCLDYMDPMSIVNNRLTPKSDVYSFGIVLLELICRKPVVFGGSRLTLEFKRVSDQDKSGKAIFDKEIAQEENIPLLDEIGILAMKCLNENFEERPTMESVASALVILKDGWKKKQQSYP</sequence>
<organism evidence="15 16">
    <name type="scientific">Eragrostis curvula</name>
    <name type="common">weeping love grass</name>
    <dbReference type="NCBI Taxonomy" id="38414"/>
    <lineage>
        <taxon>Eukaryota</taxon>
        <taxon>Viridiplantae</taxon>
        <taxon>Streptophyta</taxon>
        <taxon>Embryophyta</taxon>
        <taxon>Tracheophyta</taxon>
        <taxon>Spermatophyta</taxon>
        <taxon>Magnoliopsida</taxon>
        <taxon>Liliopsida</taxon>
        <taxon>Poales</taxon>
        <taxon>Poaceae</taxon>
        <taxon>PACMAD clade</taxon>
        <taxon>Chloridoideae</taxon>
        <taxon>Eragrostideae</taxon>
        <taxon>Eragrostidinae</taxon>
        <taxon>Eragrostis</taxon>
    </lineage>
</organism>
<evidence type="ECO:0000313" key="15">
    <source>
        <dbReference type="EMBL" id="TVU50351.1"/>
    </source>
</evidence>
<dbReference type="InterPro" id="IPR000152">
    <property type="entry name" value="EGF-type_Asp/Asn_hydroxyl_site"/>
</dbReference>
<evidence type="ECO:0000256" key="1">
    <source>
        <dbReference type="ARBA" id="ARBA00004479"/>
    </source>
</evidence>
<feature type="domain" description="Protein kinase" evidence="14">
    <location>
        <begin position="411"/>
        <end position="681"/>
    </location>
</feature>
<feature type="signal peptide" evidence="13">
    <location>
        <begin position="1"/>
        <end position="22"/>
    </location>
</feature>
<dbReference type="GO" id="GO:0005509">
    <property type="term" value="F:calcium ion binding"/>
    <property type="evidence" value="ECO:0007669"/>
    <property type="project" value="InterPro"/>
</dbReference>
<comment type="subcellular location">
    <subcellularLocation>
        <location evidence="1">Membrane</location>
        <topology evidence="1">Single-pass type I membrane protein</topology>
    </subcellularLocation>
</comment>
<dbReference type="GO" id="GO:0005886">
    <property type="term" value="C:plasma membrane"/>
    <property type="evidence" value="ECO:0007669"/>
    <property type="project" value="TreeGrafter"/>
</dbReference>
<evidence type="ECO:0000256" key="10">
    <source>
        <dbReference type="PROSITE-ProRule" id="PRU10141"/>
    </source>
</evidence>
<dbReference type="Gene3D" id="1.10.510.10">
    <property type="entry name" value="Transferase(Phosphotransferase) domain 1"/>
    <property type="match status" value="1"/>
</dbReference>
<feature type="chain" id="PRO_5023836425" description="Protein kinase domain-containing protein" evidence="13">
    <location>
        <begin position="23"/>
        <end position="693"/>
    </location>
</feature>
<dbReference type="CDD" id="cd00054">
    <property type="entry name" value="EGF_CA"/>
    <property type="match status" value="1"/>
</dbReference>
<protein>
    <recommendedName>
        <fullName evidence="14">Protein kinase domain-containing protein</fullName>
    </recommendedName>
</protein>
<dbReference type="PROSITE" id="PS00107">
    <property type="entry name" value="PROTEIN_KINASE_ATP"/>
    <property type="match status" value="1"/>
</dbReference>
<dbReference type="OrthoDB" id="4062651at2759"/>
<dbReference type="PROSITE" id="PS00108">
    <property type="entry name" value="PROTEIN_KINASE_ST"/>
    <property type="match status" value="1"/>
</dbReference>
<dbReference type="PANTHER" id="PTHR27005:SF145">
    <property type="entry name" value="OS10G0142600 PROTEIN"/>
    <property type="match status" value="1"/>
</dbReference>
<dbReference type="AlphaFoldDB" id="A0A5J9WQF4"/>
<dbReference type="GO" id="GO:0005524">
    <property type="term" value="F:ATP binding"/>
    <property type="evidence" value="ECO:0007669"/>
    <property type="project" value="UniProtKB-UniRule"/>
</dbReference>
<dbReference type="EMBL" id="RWGY01000002">
    <property type="protein sequence ID" value="TVU50351.1"/>
    <property type="molecule type" value="Genomic_DNA"/>
</dbReference>
<keyword evidence="12" id="KW-1133">Transmembrane helix</keyword>
<dbReference type="Gramene" id="TVU50351">
    <property type="protein sequence ID" value="TVU50351"/>
    <property type="gene ID" value="EJB05_01720"/>
</dbReference>